<organism evidence="8 9">
    <name type="scientific">Trichomonas vaginalis (strain ATCC PRA-98 / G3)</name>
    <dbReference type="NCBI Taxonomy" id="412133"/>
    <lineage>
        <taxon>Eukaryota</taxon>
        <taxon>Metamonada</taxon>
        <taxon>Parabasalia</taxon>
        <taxon>Trichomonadida</taxon>
        <taxon>Trichomonadidae</taxon>
        <taxon>Trichomonas</taxon>
    </lineage>
</organism>
<evidence type="ECO:0000256" key="4">
    <source>
        <dbReference type="ARBA" id="ARBA00023242"/>
    </source>
</evidence>
<evidence type="ECO:0000259" key="6">
    <source>
        <dbReference type="PROSITE" id="PS50090"/>
    </source>
</evidence>
<dbReference type="InterPro" id="IPR051575">
    <property type="entry name" value="Myb-like_DNA-bd"/>
</dbReference>
<dbReference type="Proteomes" id="UP000001542">
    <property type="component" value="Unassembled WGS sequence"/>
</dbReference>
<evidence type="ECO:0000313" key="9">
    <source>
        <dbReference type="Proteomes" id="UP000001542"/>
    </source>
</evidence>
<dbReference type="InParanoid" id="A2FSV4"/>
<feature type="domain" description="Myb-like" evidence="6">
    <location>
        <begin position="101"/>
        <end position="151"/>
    </location>
</feature>
<dbReference type="PANTHER" id="PTHR46621">
    <property type="entry name" value="SNRNA-ACTIVATING PROTEIN COMPLEX SUBUNIT 4"/>
    <property type="match status" value="1"/>
</dbReference>
<keyword evidence="9" id="KW-1185">Reference proteome</keyword>
<feature type="domain" description="HTH myb-type" evidence="7">
    <location>
        <begin position="53"/>
        <end position="104"/>
    </location>
</feature>
<dbReference type="SMR" id="A2FSV4"/>
<evidence type="ECO:0000256" key="1">
    <source>
        <dbReference type="ARBA" id="ARBA00023015"/>
    </source>
</evidence>
<gene>
    <name evidence="8" type="ORF">TVAG_398460</name>
</gene>
<dbReference type="VEuPathDB" id="TrichDB:TVAGG3_0460900"/>
<keyword evidence="4" id="KW-0539">Nucleus</keyword>
<dbReference type="PROSITE" id="PS51294">
    <property type="entry name" value="HTH_MYB"/>
    <property type="match status" value="2"/>
</dbReference>
<dbReference type="Gene3D" id="1.10.10.60">
    <property type="entry name" value="Homeodomain-like"/>
    <property type="match status" value="2"/>
</dbReference>
<evidence type="ECO:0000256" key="2">
    <source>
        <dbReference type="ARBA" id="ARBA00023125"/>
    </source>
</evidence>
<feature type="domain" description="HTH myb-type" evidence="7">
    <location>
        <begin position="105"/>
        <end position="155"/>
    </location>
</feature>
<proteinExistence type="predicted"/>
<feature type="domain" description="Myb-like" evidence="6">
    <location>
        <begin position="45"/>
        <end position="100"/>
    </location>
</feature>
<accession>A2FSV4</accession>
<dbReference type="STRING" id="5722.A2FSV4"/>
<reference evidence="8" key="2">
    <citation type="journal article" date="2007" name="Science">
        <title>Draft genome sequence of the sexually transmitted pathogen Trichomonas vaginalis.</title>
        <authorList>
            <person name="Carlton J.M."/>
            <person name="Hirt R.P."/>
            <person name="Silva J.C."/>
            <person name="Delcher A.L."/>
            <person name="Schatz M."/>
            <person name="Zhao Q."/>
            <person name="Wortman J.R."/>
            <person name="Bidwell S.L."/>
            <person name="Alsmark U.C.M."/>
            <person name="Besteiro S."/>
            <person name="Sicheritz-Ponten T."/>
            <person name="Noel C.J."/>
            <person name="Dacks J.B."/>
            <person name="Foster P.G."/>
            <person name="Simillion C."/>
            <person name="Van de Peer Y."/>
            <person name="Miranda-Saavedra D."/>
            <person name="Barton G.J."/>
            <person name="Westrop G.D."/>
            <person name="Mueller S."/>
            <person name="Dessi D."/>
            <person name="Fiori P.L."/>
            <person name="Ren Q."/>
            <person name="Paulsen I."/>
            <person name="Zhang H."/>
            <person name="Bastida-Corcuera F.D."/>
            <person name="Simoes-Barbosa A."/>
            <person name="Brown M.T."/>
            <person name="Hayes R.D."/>
            <person name="Mukherjee M."/>
            <person name="Okumura C.Y."/>
            <person name="Schneider R."/>
            <person name="Smith A.J."/>
            <person name="Vanacova S."/>
            <person name="Villalvazo M."/>
            <person name="Haas B.J."/>
            <person name="Pertea M."/>
            <person name="Feldblyum T.V."/>
            <person name="Utterback T.R."/>
            <person name="Shu C.L."/>
            <person name="Osoegawa K."/>
            <person name="de Jong P.J."/>
            <person name="Hrdy I."/>
            <person name="Horvathova L."/>
            <person name="Zubacova Z."/>
            <person name="Dolezal P."/>
            <person name="Malik S.B."/>
            <person name="Logsdon J.M. Jr."/>
            <person name="Henze K."/>
            <person name="Gupta A."/>
            <person name="Wang C.C."/>
            <person name="Dunne R.L."/>
            <person name="Upcroft J.A."/>
            <person name="Upcroft P."/>
            <person name="White O."/>
            <person name="Salzberg S.L."/>
            <person name="Tang P."/>
            <person name="Chiu C.-H."/>
            <person name="Lee Y.-S."/>
            <person name="Embley T.M."/>
            <person name="Coombs G.H."/>
            <person name="Mottram J.C."/>
            <person name="Tachezy J."/>
            <person name="Fraser-Liggett C.M."/>
            <person name="Johnson P.J."/>
        </authorList>
    </citation>
    <scope>NUCLEOTIDE SEQUENCE [LARGE SCALE GENOMIC DNA]</scope>
    <source>
        <strain evidence="8">G3</strain>
    </source>
</reference>
<dbReference type="GO" id="GO:0000981">
    <property type="term" value="F:DNA-binding transcription factor activity, RNA polymerase II-specific"/>
    <property type="evidence" value="ECO:0000318"/>
    <property type="project" value="GO_Central"/>
</dbReference>
<evidence type="ECO:0000313" key="8">
    <source>
        <dbReference type="EMBL" id="EAX92005.1"/>
    </source>
</evidence>
<protein>
    <submittedName>
        <fullName evidence="8">Myb-like DNA-binding domain containing protein</fullName>
    </submittedName>
</protein>
<keyword evidence="3" id="KW-0804">Transcription</keyword>
<evidence type="ECO:0000256" key="3">
    <source>
        <dbReference type="ARBA" id="ARBA00023163"/>
    </source>
</evidence>
<dbReference type="Pfam" id="PF13921">
    <property type="entry name" value="Myb_DNA-bind_6"/>
    <property type="match status" value="1"/>
</dbReference>
<dbReference type="AlphaFoldDB" id="A2FSV4"/>
<dbReference type="CDD" id="cd00167">
    <property type="entry name" value="SANT"/>
    <property type="match status" value="1"/>
</dbReference>
<reference evidence="8" key="1">
    <citation type="submission" date="2006-10" db="EMBL/GenBank/DDBJ databases">
        <authorList>
            <person name="Amadeo P."/>
            <person name="Zhao Q."/>
            <person name="Wortman J."/>
            <person name="Fraser-Liggett C."/>
            <person name="Carlton J."/>
        </authorList>
    </citation>
    <scope>NUCLEOTIDE SEQUENCE</scope>
    <source>
        <strain evidence="8">G3</strain>
    </source>
</reference>
<dbReference type="eggNOG" id="KOG0048">
    <property type="taxonomic scope" value="Eukaryota"/>
</dbReference>
<dbReference type="RefSeq" id="XP_001304935.1">
    <property type="nucleotide sequence ID" value="XM_001304934.1"/>
</dbReference>
<dbReference type="SMART" id="SM00717">
    <property type="entry name" value="SANT"/>
    <property type="match status" value="2"/>
</dbReference>
<dbReference type="OrthoDB" id="2143914at2759"/>
<sequence>MDDQNNFFDFDNGANMDLNDPFQQQQEPQEPTPQVSPAPSAKPQKVAHGKNMWTPEEDQKLLAAVEMFQINGQIKNWSQVAAMVPGRNNSQCSARYKNVLHPALQKSDWTQEELDKLNQLFPILGKSYTLYQERLPGRSYQQIKNKVQSLINKKNSKRKSNPPPTNVVTDPRMMFFSQQPSPNAFSQSSQGNLSFSPGAFSQGHFDFSASTISGSDTSAFSLTDQEVDPVFDQFWE</sequence>
<feature type="region of interest" description="Disordered" evidence="5">
    <location>
        <begin position="1"/>
        <end position="50"/>
    </location>
</feature>
<dbReference type="InterPro" id="IPR009057">
    <property type="entry name" value="Homeodomain-like_sf"/>
</dbReference>
<feature type="compositionally biased region" description="Low complexity" evidence="5">
    <location>
        <begin position="1"/>
        <end position="12"/>
    </location>
</feature>
<dbReference type="InterPro" id="IPR017930">
    <property type="entry name" value="Myb_dom"/>
</dbReference>
<dbReference type="EMBL" id="DS113996">
    <property type="protein sequence ID" value="EAX92005.1"/>
    <property type="molecule type" value="Genomic_DNA"/>
</dbReference>
<keyword evidence="2 8" id="KW-0238">DNA-binding</keyword>
<keyword evidence="1" id="KW-0805">Transcription regulation</keyword>
<dbReference type="PROSITE" id="PS50090">
    <property type="entry name" value="MYB_LIKE"/>
    <property type="match status" value="2"/>
</dbReference>
<evidence type="ECO:0000259" key="7">
    <source>
        <dbReference type="PROSITE" id="PS51294"/>
    </source>
</evidence>
<dbReference type="GO" id="GO:0000978">
    <property type="term" value="F:RNA polymerase II cis-regulatory region sequence-specific DNA binding"/>
    <property type="evidence" value="ECO:0000318"/>
    <property type="project" value="GO_Central"/>
</dbReference>
<dbReference type="InterPro" id="IPR001005">
    <property type="entry name" value="SANT/Myb"/>
</dbReference>
<name>A2FSV4_TRIV3</name>
<dbReference type="PANTHER" id="PTHR46621:SF1">
    <property type="entry name" value="SNRNA-ACTIVATING PROTEIN COMPLEX SUBUNIT 4"/>
    <property type="match status" value="1"/>
</dbReference>
<evidence type="ECO:0000256" key="5">
    <source>
        <dbReference type="SAM" id="MobiDB-lite"/>
    </source>
</evidence>
<dbReference type="GO" id="GO:0006355">
    <property type="term" value="P:regulation of DNA-templated transcription"/>
    <property type="evidence" value="ECO:0000318"/>
    <property type="project" value="GO_Central"/>
</dbReference>
<dbReference type="SUPFAM" id="SSF46689">
    <property type="entry name" value="Homeodomain-like"/>
    <property type="match status" value="1"/>
</dbReference>
<dbReference type="GO" id="GO:0005634">
    <property type="term" value="C:nucleus"/>
    <property type="evidence" value="ECO:0000318"/>
    <property type="project" value="GO_Central"/>
</dbReference>
<dbReference type="KEGG" id="tva:4749711"/>
<dbReference type="VEuPathDB" id="TrichDB:TVAG_398460"/>